<reference evidence="7" key="1">
    <citation type="submission" date="2021-03" db="EMBL/GenBank/DDBJ databases">
        <title>Revisited historic fungal species revealed as producer of novel bioactive compounds through whole genome sequencing and comparative genomics.</title>
        <authorList>
            <person name="Vignolle G.A."/>
            <person name="Hochenegger N."/>
            <person name="Mach R.L."/>
            <person name="Mach-Aigner A.R."/>
            <person name="Javad Rahimi M."/>
            <person name="Salim K.A."/>
            <person name="Chan C.M."/>
            <person name="Lim L.B.L."/>
            <person name="Cai F."/>
            <person name="Druzhinina I.S."/>
            <person name="U'Ren J.M."/>
            <person name="Derntl C."/>
        </authorList>
    </citation>
    <scope>NUCLEOTIDE SEQUENCE</scope>
    <source>
        <strain evidence="7">TUCIM 5799</strain>
    </source>
</reference>
<evidence type="ECO:0000256" key="4">
    <source>
        <dbReference type="ARBA" id="ARBA00023136"/>
    </source>
</evidence>
<accession>A0A9Q0APA4</accession>
<feature type="region of interest" description="Disordered" evidence="5">
    <location>
        <begin position="100"/>
        <end position="119"/>
    </location>
</feature>
<evidence type="ECO:0000313" key="8">
    <source>
        <dbReference type="Proteomes" id="UP000829685"/>
    </source>
</evidence>
<evidence type="ECO:0000313" key="7">
    <source>
        <dbReference type="EMBL" id="KAI1866924.1"/>
    </source>
</evidence>
<comment type="caution">
    <text evidence="7">The sequence shown here is derived from an EMBL/GenBank/DDBJ whole genome shotgun (WGS) entry which is preliminary data.</text>
</comment>
<dbReference type="InterPro" id="IPR036259">
    <property type="entry name" value="MFS_trans_sf"/>
</dbReference>
<organism evidence="7 8">
    <name type="scientific">Neoarthrinium moseri</name>
    <dbReference type="NCBI Taxonomy" id="1658444"/>
    <lineage>
        <taxon>Eukaryota</taxon>
        <taxon>Fungi</taxon>
        <taxon>Dikarya</taxon>
        <taxon>Ascomycota</taxon>
        <taxon>Pezizomycotina</taxon>
        <taxon>Sordariomycetes</taxon>
        <taxon>Xylariomycetidae</taxon>
        <taxon>Amphisphaeriales</taxon>
        <taxon>Apiosporaceae</taxon>
        <taxon>Neoarthrinium</taxon>
    </lineage>
</organism>
<feature type="transmembrane region" description="Helical" evidence="6">
    <location>
        <begin position="53"/>
        <end position="74"/>
    </location>
</feature>
<dbReference type="Pfam" id="PF00083">
    <property type="entry name" value="Sugar_tr"/>
    <property type="match status" value="1"/>
</dbReference>
<evidence type="ECO:0000256" key="1">
    <source>
        <dbReference type="ARBA" id="ARBA00004141"/>
    </source>
</evidence>
<dbReference type="Gene3D" id="1.20.1250.20">
    <property type="entry name" value="MFS general substrate transporter like domains"/>
    <property type="match status" value="1"/>
</dbReference>
<dbReference type="PANTHER" id="PTHR48022:SF28">
    <property type="entry name" value="MAJOR FACILITATOR SUPERFAMILY (MFS) PROFILE DOMAIN-CONTAINING PROTEIN-RELATED"/>
    <property type="match status" value="1"/>
</dbReference>
<name>A0A9Q0APA4_9PEZI</name>
<dbReference type="OrthoDB" id="6133115at2759"/>
<dbReference type="AlphaFoldDB" id="A0A9Q0APA4"/>
<comment type="subcellular location">
    <subcellularLocation>
        <location evidence="1">Membrane</location>
        <topology evidence="1">Multi-pass membrane protein</topology>
    </subcellularLocation>
</comment>
<gene>
    <name evidence="7" type="ORF">JX265_007500</name>
</gene>
<feature type="compositionally biased region" description="Basic and acidic residues" evidence="5">
    <location>
        <begin position="103"/>
        <end position="119"/>
    </location>
</feature>
<evidence type="ECO:0000256" key="2">
    <source>
        <dbReference type="ARBA" id="ARBA00022692"/>
    </source>
</evidence>
<proteinExistence type="predicted"/>
<dbReference type="InterPro" id="IPR050360">
    <property type="entry name" value="MFS_Sugar_Transporters"/>
</dbReference>
<dbReference type="GO" id="GO:0016020">
    <property type="term" value="C:membrane"/>
    <property type="evidence" value="ECO:0007669"/>
    <property type="project" value="UniProtKB-SubCell"/>
</dbReference>
<dbReference type="GO" id="GO:0005351">
    <property type="term" value="F:carbohydrate:proton symporter activity"/>
    <property type="evidence" value="ECO:0007669"/>
    <property type="project" value="TreeGrafter"/>
</dbReference>
<dbReference type="SUPFAM" id="SSF103473">
    <property type="entry name" value="MFS general substrate transporter"/>
    <property type="match status" value="1"/>
</dbReference>
<dbReference type="Proteomes" id="UP000829685">
    <property type="component" value="Unassembled WGS sequence"/>
</dbReference>
<keyword evidence="2 6" id="KW-0812">Transmembrane</keyword>
<evidence type="ECO:0000256" key="5">
    <source>
        <dbReference type="SAM" id="MobiDB-lite"/>
    </source>
</evidence>
<dbReference type="EMBL" id="JAFIMR010000019">
    <property type="protein sequence ID" value="KAI1866924.1"/>
    <property type="molecule type" value="Genomic_DNA"/>
</dbReference>
<dbReference type="PANTHER" id="PTHR48022">
    <property type="entry name" value="PLASTIDIC GLUCOSE TRANSPORTER 4"/>
    <property type="match status" value="1"/>
</dbReference>
<evidence type="ECO:0000256" key="6">
    <source>
        <dbReference type="SAM" id="Phobius"/>
    </source>
</evidence>
<dbReference type="InterPro" id="IPR005828">
    <property type="entry name" value="MFS_sugar_transport-like"/>
</dbReference>
<evidence type="ECO:0000256" key="3">
    <source>
        <dbReference type="ARBA" id="ARBA00022989"/>
    </source>
</evidence>
<keyword evidence="3 6" id="KW-1133">Transmembrane helix</keyword>
<keyword evidence="4 6" id="KW-0472">Membrane</keyword>
<keyword evidence="8" id="KW-1185">Reference proteome</keyword>
<sequence>MSAHGRQTPWFHPSEINTTRVRARMQSIASGWNWMAIFAVVKINPTAFENIGWKTFIIFAILNAVFIPMVYFLYPETKGLELEDIPLLFHKGGVTGGLLSSRGRTETPGRHAQETNIDDKQGGVMDEVESVIR</sequence>
<protein>
    <submittedName>
        <fullName evidence="7">Uncharacterized protein</fullName>
    </submittedName>
</protein>